<keyword evidence="3" id="KW-1185">Reference proteome</keyword>
<feature type="chain" id="PRO_5040265004" evidence="1">
    <location>
        <begin position="18"/>
        <end position="249"/>
    </location>
</feature>
<gene>
    <name evidence="2" type="ORF">CEUTPL_LOCUS2088</name>
</gene>
<dbReference type="Proteomes" id="UP001152799">
    <property type="component" value="Chromosome 10"/>
</dbReference>
<feature type="signal peptide" evidence="1">
    <location>
        <begin position="1"/>
        <end position="17"/>
    </location>
</feature>
<evidence type="ECO:0000313" key="3">
    <source>
        <dbReference type="Proteomes" id="UP001152799"/>
    </source>
</evidence>
<keyword evidence="1" id="KW-0732">Signal</keyword>
<dbReference type="EMBL" id="OU892286">
    <property type="protein sequence ID" value="CAG9761383.1"/>
    <property type="molecule type" value="Genomic_DNA"/>
</dbReference>
<dbReference type="AlphaFoldDB" id="A0A9N9MEB6"/>
<evidence type="ECO:0000313" key="2">
    <source>
        <dbReference type="EMBL" id="CAG9761383.1"/>
    </source>
</evidence>
<reference evidence="2" key="1">
    <citation type="submission" date="2022-01" db="EMBL/GenBank/DDBJ databases">
        <authorList>
            <person name="King R."/>
        </authorList>
    </citation>
    <scope>NUCLEOTIDE SEQUENCE</scope>
</reference>
<dbReference type="OrthoDB" id="6737816at2759"/>
<sequence length="249" mass="26868">MRSQIFAIFCALSLAQALVIQAKPNDLQAAEVRGIADEAEKVFKELMAAVDKALDDASASLNAAVKAVNQTVTDLEGKAHDAINLAMDPINAKLKELIENAEKLGINTTKCEKYIDELTDLPNKLNDEVVECMTDGLYKAVGYADDVLDNIQVIEQDMANFTNRIKDCEGSIWSEIKCLGLLTAEMTKDSVAVPVKIAADVAKTDLLIKGLIPKVTLCYTTAVAQVPIRGLALVGKFALCTGQQDASMY</sequence>
<evidence type="ECO:0000256" key="1">
    <source>
        <dbReference type="SAM" id="SignalP"/>
    </source>
</evidence>
<accession>A0A9N9MEB6</accession>
<protein>
    <submittedName>
        <fullName evidence="2">Uncharacterized protein</fullName>
    </submittedName>
</protein>
<proteinExistence type="predicted"/>
<organism evidence="2 3">
    <name type="scientific">Ceutorhynchus assimilis</name>
    <name type="common">cabbage seed weevil</name>
    <dbReference type="NCBI Taxonomy" id="467358"/>
    <lineage>
        <taxon>Eukaryota</taxon>
        <taxon>Metazoa</taxon>
        <taxon>Ecdysozoa</taxon>
        <taxon>Arthropoda</taxon>
        <taxon>Hexapoda</taxon>
        <taxon>Insecta</taxon>
        <taxon>Pterygota</taxon>
        <taxon>Neoptera</taxon>
        <taxon>Endopterygota</taxon>
        <taxon>Coleoptera</taxon>
        <taxon>Polyphaga</taxon>
        <taxon>Cucujiformia</taxon>
        <taxon>Curculionidae</taxon>
        <taxon>Ceutorhynchinae</taxon>
        <taxon>Ceutorhynchus</taxon>
    </lineage>
</organism>
<name>A0A9N9MEB6_9CUCU</name>